<sequence length="360" mass="41595">MIQLPIGKPPIVGLLRWAHTLGITSAYSHTLPWFYSNFIQLSGNRHFIENGEEFFLDFYRGGRKEFDGNNPFLLYRKLGVDVFGMLGLRSMSAFCAEALEAGYYPDVFLDEQWIPQSHAFESYRLPHHLLIYGYDYGKHFYCQGFDKRGIYGDYKVSFDDLDRAYSSVAELVRTGEAGEQGTFLFKLDPDYEYRFDRCAVIGQLKDYLRGDTEENRINRNPGKDVLGIEVYDSLLLYFDCVRREDPRLKGRADIRQLHLLWEHKKTMADRLIYMKREGHLAGADELIASSRSVARMAMTIRNLYLRDAMAQTESSPFAAARVRNLFDLVEHHLLAMKEAETDLIRKLIKSLEQSSGNLTA</sequence>
<organism evidence="1 2">
    <name type="scientific">Cohnella boryungensis</name>
    <dbReference type="NCBI Taxonomy" id="768479"/>
    <lineage>
        <taxon>Bacteria</taxon>
        <taxon>Bacillati</taxon>
        <taxon>Bacillota</taxon>
        <taxon>Bacilli</taxon>
        <taxon>Bacillales</taxon>
        <taxon>Paenibacillaceae</taxon>
        <taxon>Cohnella</taxon>
    </lineage>
</organism>
<name>A0ABV8SHN6_9BACL</name>
<accession>A0ABV8SHN6</accession>
<comment type="caution">
    <text evidence="1">The sequence shown here is derived from an EMBL/GenBank/DDBJ whole genome shotgun (WGS) entry which is preliminary data.</text>
</comment>
<evidence type="ECO:0000313" key="1">
    <source>
        <dbReference type="EMBL" id="MFC4306143.1"/>
    </source>
</evidence>
<dbReference type="Proteomes" id="UP001595755">
    <property type="component" value="Unassembled WGS sequence"/>
</dbReference>
<evidence type="ECO:0008006" key="3">
    <source>
        <dbReference type="Google" id="ProtNLM"/>
    </source>
</evidence>
<gene>
    <name evidence="1" type="ORF">ACFO1S_22180</name>
</gene>
<dbReference type="RefSeq" id="WP_204601781.1">
    <property type="nucleotide sequence ID" value="NZ_JBHSED010000058.1"/>
</dbReference>
<keyword evidence="2" id="KW-1185">Reference proteome</keyword>
<dbReference type="EMBL" id="JBHSED010000058">
    <property type="protein sequence ID" value="MFC4306143.1"/>
    <property type="molecule type" value="Genomic_DNA"/>
</dbReference>
<reference evidence="2" key="1">
    <citation type="journal article" date="2019" name="Int. J. Syst. Evol. Microbiol.">
        <title>The Global Catalogue of Microorganisms (GCM) 10K type strain sequencing project: providing services to taxonomists for standard genome sequencing and annotation.</title>
        <authorList>
            <consortium name="The Broad Institute Genomics Platform"/>
            <consortium name="The Broad Institute Genome Sequencing Center for Infectious Disease"/>
            <person name="Wu L."/>
            <person name="Ma J."/>
        </authorList>
    </citation>
    <scope>NUCLEOTIDE SEQUENCE [LARGE SCALE GENOMIC DNA]</scope>
    <source>
        <strain evidence="2">CGMCC 4.1641</strain>
    </source>
</reference>
<protein>
    <recommendedName>
        <fullName evidence="3">Butirosin biosynthesis protein H N-terminal domain-containing protein</fullName>
    </recommendedName>
</protein>
<proteinExistence type="predicted"/>
<evidence type="ECO:0000313" key="2">
    <source>
        <dbReference type="Proteomes" id="UP001595755"/>
    </source>
</evidence>